<dbReference type="InterPro" id="IPR036259">
    <property type="entry name" value="MFS_trans_sf"/>
</dbReference>
<accession>A0A9D4UXL1</accession>
<keyword evidence="5 7" id="KW-0472">Membrane</keyword>
<dbReference type="InterPro" id="IPR000109">
    <property type="entry name" value="POT_fam"/>
</dbReference>
<dbReference type="AlphaFoldDB" id="A0A9D4UXL1"/>
<feature type="transmembrane region" description="Helical" evidence="7">
    <location>
        <begin position="363"/>
        <end position="385"/>
    </location>
</feature>
<reference evidence="8" key="1">
    <citation type="submission" date="2021-01" db="EMBL/GenBank/DDBJ databases">
        <title>Adiantum capillus-veneris genome.</title>
        <authorList>
            <person name="Fang Y."/>
            <person name="Liao Q."/>
        </authorList>
    </citation>
    <scope>NUCLEOTIDE SEQUENCE</scope>
    <source>
        <strain evidence="8">H3</strain>
        <tissue evidence="8">Leaf</tissue>
    </source>
</reference>
<dbReference type="CDD" id="cd17351">
    <property type="entry name" value="MFS_NPF"/>
    <property type="match status" value="1"/>
</dbReference>
<evidence type="ECO:0000256" key="3">
    <source>
        <dbReference type="ARBA" id="ARBA00022692"/>
    </source>
</evidence>
<dbReference type="SUPFAM" id="SSF103473">
    <property type="entry name" value="MFS general substrate transporter"/>
    <property type="match status" value="1"/>
</dbReference>
<feature type="transmembrane region" description="Helical" evidence="7">
    <location>
        <begin position="243"/>
        <end position="268"/>
    </location>
</feature>
<evidence type="ECO:0000256" key="1">
    <source>
        <dbReference type="ARBA" id="ARBA00004141"/>
    </source>
</evidence>
<evidence type="ECO:0000256" key="2">
    <source>
        <dbReference type="ARBA" id="ARBA00005982"/>
    </source>
</evidence>
<feature type="transmembrane region" description="Helical" evidence="7">
    <location>
        <begin position="130"/>
        <end position="150"/>
    </location>
</feature>
<comment type="subcellular location">
    <subcellularLocation>
        <location evidence="1 6">Membrane</location>
        <topology evidence="1 6">Multi-pass membrane protein</topology>
    </subcellularLocation>
</comment>
<comment type="similarity">
    <text evidence="2 6">Belongs to the major facilitator superfamily. Proton-dependent oligopeptide transporter (POT/PTR) (TC 2.A.17) family.</text>
</comment>
<dbReference type="Pfam" id="PF00854">
    <property type="entry name" value="PTR2"/>
    <property type="match status" value="1"/>
</dbReference>
<dbReference type="InterPro" id="IPR018456">
    <property type="entry name" value="PTR2_symporter_CS"/>
</dbReference>
<evidence type="ECO:0000313" key="9">
    <source>
        <dbReference type="Proteomes" id="UP000886520"/>
    </source>
</evidence>
<feature type="transmembrane region" description="Helical" evidence="7">
    <location>
        <begin position="405"/>
        <end position="422"/>
    </location>
</feature>
<sequence length="598" mass="66016">MHEWASATDIALHAHKERAMNSAYHDDAVKEGGPKQLQSPSHMDDNVPVVGTSLRKGGWRAACFILATEAMERLAFYSISANLVTYLLDEMHEPLPKAVNMVTNWIGAAYVLGIPGGFLADAYLGRFCTIAIYSVCYILGLTLIMLSATVRSLRPSCEKGAIECGGPSSSHEGVLLAAMYMVAVGTGGIKPCVSTFGADQFKDERGVAKKMMASFFNWFFFAVNIGALFAFTVVVYVQDNVGWGPGLAIPLAGMVASLLLLLCGLPLYHHRVPQGSPLTRILQVMVAALRHSHLPLPARTASDAYLFQGPPLDAPALPKLPHSDAFRYLDKAATSKNVEKEKDNPWRLCSVTQVEECKLFLKILPIMATTLFLWTGYTQLVTFFVKQGSTLNRTMGSQHFQIPPASLPVFSVVNALIVLPCYDKVIVPLSRRLMGHPFSPLQRMGFGLFISILSMVVAALVERHRLHVVRQFGLQDEPMAVVPMTIFWLVPQYFLVGLAEIFTYVGQLEFFYGEVSEGMQSLSTSFFIAELGIGSWISSLLVTIVRHVTGYENGWIIDNINRSNIDRFYWLLAALSALNFLLFLICASLHRYKNSNAT</sequence>
<evidence type="ECO:0000256" key="6">
    <source>
        <dbReference type="RuleBase" id="RU003755"/>
    </source>
</evidence>
<dbReference type="GO" id="GO:0016020">
    <property type="term" value="C:membrane"/>
    <property type="evidence" value="ECO:0007669"/>
    <property type="project" value="UniProtKB-SubCell"/>
</dbReference>
<evidence type="ECO:0000256" key="4">
    <source>
        <dbReference type="ARBA" id="ARBA00022989"/>
    </source>
</evidence>
<gene>
    <name evidence="8" type="ORF">GOP47_0009977</name>
</gene>
<comment type="caution">
    <text evidence="8">The sequence shown here is derived from an EMBL/GenBank/DDBJ whole genome shotgun (WGS) entry which is preliminary data.</text>
</comment>
<evidence type="ECO:0000313" key="8">
    <source>
        <dbReference type="EMBL" id="KAI5075901.1"/>
    </source>
</evidence>
<protein>
    <submittedName>
        <fullName evidence="8">Uncharacterized protein</fullName>
    </submittedName>
</protein>
<keyword evidence="6" id="KW-0813">Transport</keyword>
<keyword evidence="3 6" id="KW-0812">Transmembrane</keyword>
<evidence type="ECO:0000256" key="7">
    <source>
        <dbReference type="SAM" id="Phobius"/>
    </source>
</evidence>
<dbReference type="Proteomes" id="UP000886520">
    <property type="component" value="Chromosome 9"/>
</dbReference>
<keyword evidence="9" id="KW-1185">Reference proteome</keyword>
<feature type="transmembrane region" description="Helical" evidence="7">
    <location>
        <begin position="568"/>
        <end position="589"/>
    </location>
</feature>
<dbReference type="GO" id="GO:0006857">
    <property type="term" value="P:oligopeptide transport"/>
    <property type="evidence" value="ECO:0007669"/>
    <property type="project" value="InterPro"/>
</dbReference>
<dbReference type="PROSITE" id="PS01023">
    <property type="entry name" value="PTR2_2"/>
    <property type="match status" value="1"/>
</dbReference>
<organism evidence="8 9">
    <name type="scientific">Adiantum capillus-veneris</name>
    <name type="common">Maidenhair fern</name>
    <dbReference type="NCBI Taxonomy" id="13818"/>
    <lineage>
        <taxon>Eukaryota</taxon>
        <taxon>Viridiplantae</taxon>
        <taxon>Streptophyta</taxon>
        <taxon>Embryophyta</taxon>
        <taxon>Tracheophyta</taxon>
        <taxon>Polypodiopsida</taxon>
        <taxon>Polypodiidae</taxon>
        <taxon>Polypodiales</taxon>
        <taxon>Pteridineae</taxon>
        <taxon>Pteridaceae</taxon>
        <taxon>Vittarioideae</taxon>
        <taxon>Adiantum</taxon>
    </lineage>
</organism>
<name>A0A9D4UXL1_ADICA</name>
<feature type="transmembrane region" description="Helical" evidence="7">
    <location>
        <begin position="443"/>
        <end position="461"/>
    </location>
</feature>
<dbReference type="EMBL" id="JABFUD020000009">
    <property type="protein sequence ID" value="KAI5075901.1"/>
    <property type="molecule type" value="Genomic_DNA"/>
</dbReference>
<dbReference type="GO" id="GO:0022857">
    <property type="term" value="F:transmembrane transporter activity"/>
    <property type="evidence" value="ECO:0007669"/>
    <property type="project" value="InterPro"/>
</dbReference>
<dbReference type="OrthoDB" id="8904098at2759"/>
<proteinExistence type="inferred from homology"/>
<feature type="transmembrane region" description="Helical" evidence="7">
    <location>
        <begin position="105"/>
        <end position="124"/>
    </location>
</feature>
<feature type="transmembrane region" description="Helical" evidence="7">
    <location>
        <begin position="481"/>
        <end position="505"/>
    </location>
</feature>
<dbReference type="PANTHER" id="PTHR11654">
    <property type="entry name" value="OLIGOPEPTIDE TRANSPORTER-RELATED"/>
    <property type="match status" value="1"/>
</dbReference>
<dbReference type="Gene3D" id="1.20.1250.20">
    <property type="entry name" value="MFS general substrate transporter like domains"/>
    <property type="match status" value="1"/>
</dbReference>
<keyword evidence="4 7" id="KW-1133">Transmembrane helix</keyword>
<feature type="transmembrane region" description="Helical" evidence="7">
    <location>
        <begin position="526"/>
        <end position="548"/>
    </location>
</feature>
<feature type="transmembrane region" description="Helical" evidence="7">
    <location>
        <begin position="215"/>
        <end position="237"/>
    </location>
</feature>
<evidence type="ECO:0000256" key="5">
    <source>
        <dbReference type="ARBA" id="ARBA00023136"/>
    </source>
</evidence>